<dbReference type="Proteomes" id="UP001589709">
    <property type="component" value="Unassembled WGS sequence"/>
</dbReference>
<dbReference type="PANTHER" id="PTHR21240:SF28">
    <property type="entry name" value="ISO-OROTATE DECARBOXYLASE (EUROFUNG)"/>
    <property type="match status" value="1"/>
</dbReference>
<feature type="domain" description="Amidohydrolase-related" evidence="2">
    <location>
        <begin position="1"/>
        <end position="300"/>
    </location>
</feature>
<comment type="caution">
    <text evidence="3">The sequence shown here is derived from an EMBL/GenBank/DDBJ whole genome shotgun (WGS) entry which is preliminary data.</text>
</comment>
<evidence type="ECO:0000256" key="1">
    <source>
        <dbReference type="ARBA" id="ARBA00023239"/>
    </source>
</evidence>
<dbReference type="SUPFAM" id="SSF51556">
    <property type="entry name" value="Metallo-dependent hydrolases"/>
    <property type="match status" value="1"/>
</dbReference>
<protein>
    <submittedName>
        <fullName evidence="3">Amidohydrolase family protein</fullName>
    </submittedName>
</protein>
<dbReference type="Gene3D" id="3.20.20.140">
    <property type="entry name" value="Metal-dependent hydrolases"/>
    <property type="match status" value="1"/>
</dbReference>
<dbReference type="InterPro" id="IPR032466">
    <property type="entry name" value="Metal_Hydrolase"/>
</dbReference>
<dbReference type="EMBL" id="JBHMCY010000197">
    <property type="protein sequence ID" value="MFB9467838.1"/>
    <property type="molecule type" value="Genomic_DNA"/>
</dbReference>
<organism evidence="3 4">
    <name type="scientific">Streptomyces cinereospinus</name>
    <dbReference type="NCBI Taxonomy" id="285561"/>
    <lineage>
        <taxon>Bacteria</taxon>
        <taxon>Bacillati</taxon>
        <taxon>Actinomycetota</taxon>
        <taxon>Actinomycetes</taxon>
        <taxon>Kitasatosporales</taxon>
        <taxon>Streptomycetaceae</taxon>
        <taxon>Streptomyces</taxon>
    </lineage>
</organism>
<evidence type="ECO:0000313" key="3">
    <source>
        <dbReference type="EMBL" id="MFB9467838.1"/>
    </source>
</evidence>
<reference evidence="3 4" key="1">
    <citation type="submission" date="2024-09" db="EMBL/GenBank/DDBJ databases">
        <authorList>
            <person name="Sun Q."/>
            <person name="Mori K."/>
        </authorList>
    </citation>
    <scope>NUCLEOTIDE SEQUENCE [LARGE SCALE GENOMIC DNA]</scope>
    <source>
        <strain evidence="3 4">JCM 6917</strain>
    </source>
</reference>
<evidence type="ECO:0000313" key="4">
    <source>
        <dbReference type="Proteomes" id="UP001589709"/>
    </source>
</evidence>
<name>A0ABV5NC21_9ACTN</name>
<dbReference type="Pfam" id="PF04909">
    <property type="entry name" value="Amidohydro_2"/>
    <property type="match status" value="1"/>
</dbReference>
<dbReference type="InterPro" id="IPR006680">
    <property type="entry name" value="Amidohydro-rel"/>
</dbReference>
<evidence type="ECO:0000259" key="2">
    <source>
        <dbReference type="Pfam" id="PF04909"/>
    </source>
</evidence>
<keyword evidence="4" id="KW-1185">Reference proteome</keyword>
<accession>A0ABV5NC21</accession>
<dbReference type="InterPro" id="IPR032465">
    <property type="entry name" value="ACMSD"/>
</dbReference>
<feature type="non-terminal residue" evidence="3">
    <location>
        <position position="1"/>
    </location>
</feature>
<dbReference type="RefSeq" id="WP_381351166.1">
    <property type="nucleotide sequence ID" value="NZ_JBHMCY010000197.1"/>
</dbReference>
<keyword evidence="1" id="KW-0456">Lyase</keyword>
<dbReference type="PANTHER" id="PTHR21240">
    <property type="entry name" value="2-AMINO-3-CARBOXYLMUCONATE-6-SEMIALDEHYDE DECARBOXYLASE"/>
    <property type="match status" value="1"/>
</dbReference>
<sequence length="306" mass="33271">DVHQHVIPPAYQAFLDARGISTGGLAPVWGEDLALRAMDAHGVATGILSLSVPGVRFEGGDVQARELARRVNEFGAGLAARRHDRFGFFATLTLPDVEGSVAEAAYALDELGAEGVVLFANAEGAYLGDPRFEPLLAELDRRRAVVYIHPSHLHGAVADGIPPYIGDYLLDSTRTAVSLVRSGEVRRWPDITFVLSHGGGFIPFAAHRLAMTMSYDSDRTVDELLADLRTFHVETAQAASPVSLPCVLDFFGVDRVLFGTDWPHVTDRGAAYFTSHYDRYPLSDADRAAIDSGNARRLLPRYADAR</sequence>
<proteinExistence type="predicted"/>
<gene>
    <name evidence="3" type="ORF">ACFF45_35480</name>
</gene>